<dbReference type="InterPro" id="IPR000719">
    <property type="entry name" value="Prot_kinase_dom"/>
</dbReference>
<proteinExistence type="predicted"/>
<dbReference type="GO" id="GO:0005524">
    <property type="term" value="F:ATP binding"/>
    <property type="evidence" value="ECO:0007669"/>
    <property type="project" value="UniProtKB-UniRule"/>
</dbReference>
<dbReference type="FunFam" id="1.10.510.10:FF:000551">
    <property type="entry name" value="Non-specific serine/threonine protein kinase"/>
    <property type="match status" value="1"/>
</dbReference>
<feature type="non-terminal residue" evidence="8">
    <location>
        <position position="311"/>
    </location>
</feature>
<dbReference type="GO" id="GO:0004674">
    <property type="term" value="F:protein serine/threonine kinase activity"/>
    <property type="evidence" value="ECO:0007669"/>
    <property type="project" value="UniProtKB-KW"/>
</dbReference>
<evidence type="ECO:0000313" key="9">
    <source>
        <dbReference type="Proteomes" id="UP000015354"/>
    </source>
</evidence>
<dbReference type="FunFam" id="3.30.200.20:FF:000042">
    <property type="entry name" value="Aurora kinase A"/>
    <property type="match status" value="1"/>
</dbReference>
<dbReference type="AlphaFoldDB" id="S9UV55"/>
<keyword evidence="4 8" id="KW-0418">Kinase</keyword>
<keyword evidence="5 6" id="KW-0067">ATP-binding</keyword>
<dbReference type="EMBL" id="ATMH01002649">
    <property type="protein sequence ID" value="EPY32788.1"/>
    <property type="molecule type" value="Genomic_DNA"/>
</dbReference>
<dbReference type="CDD" id="cd05123">
    <property type="entry name" value="STKc_AGC"/>
    <property type="match status" value="1"/>
</dbReference>
<dbReference type="Proteomes" id="UP000015354">
    <property type="component" value="Unassembled WGS sequence"/>
</dbReference>
<dbReference type="InterPro" id="IPR011009">
    <property type="entry name" value="Kinase-like_dom_sf"/>
</dbReference>
<keyword evidence="2" id="KW-0808">Transferase</keyword>
<keyword evidence="1" id="KW-0723">Serine/threonine-protein kinase</keyword>
<comment type="caution">
    <text evidence="8">The sequence shown here is derived from an EMBL/GenBank/DDBJ whole genome shotgun (WGS) entry which is preliminary data.</text>
</comment>
<dbReference type="OrthoDB" id="63267at2759"/>
<dbReference type="SMART" id="SM00220">
    <property type="entry name" value="S_TKc"/>
    <property type="match status" value="1"/>
</dbReference>
<dbReference type="Pfam" id="PF00069">
    <property type="entry name" value="Pkinase"/>
    <property type="match status" value="1"/>
</dbReference>
<evidence type="ECO:0000256" key="1">
    <source>
        <dbReference type="ARBA" id="ARBA00022527"/>
    </source>
</evidence>
<gene>
    <name evidence="8" type="ORF">STCU_02649</name>
</gene>
<keyword evidence="3 6" id="KW-0547">Nucleotide-binding</keyword>
<evidence type="ECO:0000313" key="8">
    <source>
        <dbReference type="EMBL" id="EPY32788.1"/>
    </source>
</evidence>
<name>S9UV55_9TRYP</name>
<sequence>MNIQGARIEEYPKLKYAWLVQPAQSRKETVFMGTSVQERHTWMERMRAPNLANTKLLQVVGGDGSDDDEGTTVFTAEKKGKVSLSDFEAISVIGCGSFGKVFHVRKKGSDSDETYAMKEMNKEVVERENLTAHIFAEKSILQTIHHPFIVKLHYAFQTKDRIYLVLDLLSGGELFFHLGKVGTFPEQQVKFYVAQIGLALGYLHSLNIIYRDLKPENAVLDKDGFVCLTDFGLAKENVEGTGASTFCGTPEYLAPEFLLGSTYGRAVDWWSLGILMYEMLFGIPPYYDQNQVVMYELILTAPLQFDSEVDV</sequence>
<evidence type="ECO:0000256" key="3">
    <source>
        <dbReference type="ARBA" id="ARBA00022741"/>
    </source>
</evidence>
<feature type="binding site" evidence="6">
    <location>
        <position position="118"/>
    </location>
    <ligand>
        <name>ATP</name>
        <dbReference type="ChEBI" id="CHEBI:30616"/>
    </ligand>
</feature>
<evidence type="ECO:0000256" key="6">
    <source>
        <dbReference type="PROSITE-ProRule" id="PRU10141"/>
    </source>
</evidence>
<feature type="domain" description="Protein kinase" evidence="7">
    <location>
        <begin position="87"/>
        <end position="311"/>
    </location>
</feature>
<dbReference type="InterPro" id="IPR017441">
    <property type="entry name" value="Protein_kinase_ATP_BS"/>
</dbReference>
<keyword evidence="9" id="KW-1185">Reference proteome</keyword>
<dbReference type="PROSITE" id="PS50011">
    <property type="entry name" value="PROTEIN_KINASE_DOM"/>
    <property type="match status" value="1"/>
</dbReference>
<dbReference type="PANTHER" id="PTHR24351">
    <property type="entry name" value="RIBOSOMAL PROTEIN S6 KINASE"/>
    <property type="match status" value="1"/>
</dbReference>
<dbReference type="InterPro" id="IPR045270">
    <property type="entry name" value="STKc_AGC"/>
</dbReference>
<dbReference type="Gene3D" id="3.30.200.20">
    <property type="entry name" value="Phosphorylase Kinase, domain 1"/>
    <property type="match status" value="1"/>
</dbReference>
<evidence type="ECO:0000256" key="5">
    <source>
        <dbReference type="ARBA" id="ARBA00022840"/>
    </source>
</evidence>
<reference evidence="8 9" key="1">
    <citation type="journal article" date="2013" name="PLoS ONE">
        <title>Predicting the Proteins of Angomonas deanei, Strigomonas culicis and Their Respective Endosymbionts Reveals New Aspects of the Trypanosomatidae Family.</title>
        <authorList>
            <person name="Motta M.C."/>
            <person name="Martins A.C."/>
            <person name="de Souza S.S."/>
            <person name="Catta-Preta C.M."/>
            <person name="Silva R."/>
            <person name="Klein C.C."/>
            <person name="de Almeida L.G."/>
            <person name="de Lima Cunha O."/>
            <person name="Ciapina L.P."/>
            <person name="Brocchi M."/>
            <person name="Colabardini A.C."/>
            <person name="de Araujo Lima B."/>
            <person name="Machado C.R."/>
            <person name="de Almeida Soares C.M."/>
            <person name="Probst C.M."/>
            <person name="de Menezes C.B."/>
            <person name="Thompson C.E."/>
            <person name="Bartholomeu D.C."/>
            <person name="Gradia D.F."/>
            <person name="Pavoni D.P."/>
            <person name="Grisard E.C."/>
            <person name="Fantinatti-Garboggini F."/>
            <person name="Marchini F.K."/>
            <person name="Rodrigues-Luiz G.F."/>
            <person name="Wagner G."/>
            <person name="Goldman G.H."/>
            <person name="Fietto J.L."/>
            <person name="Elias M.C."/>
            <person name="Goldman M.H."/>
            <person name="Sagot M.F."/>
            <person name="Pereira M."/>
            <person name="Stoco P.H."/>
            <person name="de Mendonca-Neto R.P."/>
            <person name="Teixeira S.M."/>
            <person name="Maciel T.E."/>
            <person name="de Oliveira Mendes T.A."/>
            <person name="Urmenyi T.P."/>
            <person name="de Souza W."/>
            <person name="Schenkman S."/>
            <person name="de Vasconcelos A.T."/>
        </authorList>
    </citation>
    <scope>NUCLEOTIDE SEQUENCE [LARGE SCALE GENOMIC DNA]</scope>
</reference>
<dbReference type="Gene3D" id="1.10.510.10">
    <property type="entry name" value="Transferase(Phosphotransferase) domain 1"/>
    <property type="match status" value="1"/>
</dbReference>
<protein>
    <submittedName>
        <fullName evidence="8">RAC serine/threonine-protein kinase</fullName>
    </submittedName>
</protein>
<evidence type="ECO:0000256" key="4">
    <source>
        <dbReference type="ARBA" id="ARBA00022777"/>
    </source>
</evidence>
<organism evidence="8 9">
    <name type="scientific">Strigomonas culicis</name>
    <dbReference type="NCBI Taxonomy" id="28005"/>
    <lineage>
        <taxon>Eukaryota</taxon>
        <taxon>Discoba</taxon>
        <taxon>Euglenozoa</taxon>
        <taxon>Kinetoplastea</taxon>
        <taxon>Metakinetoplastina</taxon>
        <taxon>Trypanosomatida</taxon>
        <taxon>Trypanosomatidae</taxon>
        <taxon>Strigomonadinae</taxon>
        <taxon>Strigomonas</taxon>
    </lineage>
</organism>
<evidence type="ECO:0000256" key="2">
    <source>
        <dbReference type="ARBA" id="ARBA00022679"/>
    </source>
</evidence>
<accession>S9UV55</accession>
<dbReference type="SUPFAM" id="SSF56112">
    <property type="entry name" value="Protein kinase-like (PK-like)"/>
    <property type="match status" value="1"/>
</dbReference>
<evidence type="ECO:0000259" key="7">
    <source>
        <dbReference type="PROSITE" id="PS50011"/>
    </source>
</evidence>
<dbReference type="PROSITE" id="PS00107">
    <property type="entry name" value="PROTEIN_KINASE_ATP"/>
    <property type="match status" value="1"/>
</dbReference>